<dbReference type="PANTHER" id="PTHR47113:SF1">
    <property type="entry name" value="LD09343P"/>
    <property type="match status" value="1"/>
</dbReference>
<evidence type="ECO:0000313" key="2">
    <source>
        <dbReference type="EMBL" id="PNF23038.1"/>
    </source>
</evidence>
<comment type="caution">
    <text evidence="2">The sequence shown here is derived from an EMBL/GenBank/DDBJ whole genome shotgun (WGS) entry which is preliminary data.</text>
</comment>
<dbReference type="EMBL" id="NEVH01019069">
    <property type="protein sequence ID" value="PNF23038.1"/>
    <property type="molecule type" value="Genomic_DNA"/>
</dbReference>
<dbReference type="Gene3D" id="3.30.470.20">
    <property type="entry name" value="ATP-grasp fold, B domain"/>
    <property type="match status" value="1"/>
</dbReference>
<feature type="transmembrane region" description="Helical" evidence="1">
    <location>
        <begin position="69"/>
        <end position="87"/>
    </location>
</feature>
<dbReference type="InterPro" id="IPR004344">
    <property type="entry name" value="TTL/TTLL_fam"/>
</dbReference>
<evidence type="ECO:0000256" key="1">
    <source>
        <dbReference type="SAM" id="Phobius"/>
    </source>
</evidence>
<dbReference type="PROSITE" id="PS51221">
    <property type="entry name" value="TTL"/>
    <property type="match status" value="1"/>
</dbReference>
<keyword evidence="3" id="KW-1185">Reference proteome</keyword>
<evidence type="ECO:0000313" key="3">
    <source>
        <dbReference type="Proteomes" id="UP000235965"/>
    </source>
</evidence>
<dbReference type="InParanoid" id="A0A2J7Q374"/>
<keyword evidence="1" id="KW-1133">Transmembrane helix</keyword>
<proteinExistence type="predicted"/>
<organism evidence="2 3">
    <name type="scientific">Cryptotermes secundus</name>
    <dbReference type="NCBI Taxonomy" id="105785"/>
    <lineage>
        <taxon>Eukaryota</taxon>
        <taxon>Metazoa</taxon>
        <taxon>Ecdysozoa</taxon>
        <taxon>Arthropoda</taxon>
        <taxon>Hexapoda</taxon>
        <taxon>Insecta</taxon>
        <taxon>Pterygota</taxon>
        <taxon>Neoptera</taxon>
        <taxon>Polyneoptera</taxon>
        <taxon>Dictyoptera</taxon>
        <taxon>Blattodea</taxon>
        <taxon>Blattoidea</taxon>
        <taxon>Termitoidae</taxon>
        <taxon>Kalotermitidae</taxon>
        <taxon>Cryptotermitinae</taxon>
        <taxon>Cryptotermes</taxon>
    </lineage>
</organism>
<dbReference type="InterPro" id="IPR053317">
    <property type="entry name" value="Tubulin_polyglutamylase"/>
</dbReference>
<dbReference type="PANTHER" id="PTHR47113">
    <property type="entry name" value="LD09343P"/>
    <property type="match status" value="1"/>
</dbReference>
<dbReference type="STRING" id="105785.A0A2J7Q374"/>
<dbReference type="AlphaFoldDB" id="A0A2J7Q374"/>
<protein>
    <recommendedName>
        <fullName evidence="4">Tubulin polyglutamylase TTLL6</fullName>
    </recommendedName>
</protein>
<reference evidence="2 3" key="1">
    <citation type="submission" date="2017-12" db="EMBL/GenBank/DDBJ databases">
        <title>Hemimetabolous genomes reveal molecular basis of termite eusociality.</title>
        <authorList>
            <person name="Harrison M.C."/>
            <person name="Jongepier E."/>
            <person name="Robertson H.M."/>
            <person name="Arning N."/>
            <person name="Bitard-Feildel T."/>
            <person name="Chao H."/>
            <person name="Childers C.P."/>
            <person name="Dinh H."/>
            <person name="Doddapaneni H."/>
            <person name="Dugan S."/>
            <person name="Gowin J."/>
            <person name="Greiner C."/>
            <person name="Han Y."/>
            <person name="Hu H."/>
            <person name="Hughes D.S.T."/>
            <person name="Huylmans A.-K."/>
            <person name="Kemena C."/>
            <person name="Kremer L.P.M."/>
            <person name="Lee S.L."/>
            <person name="Lopez-Ezquerra A."/>
            <person name="Mallet L."/>
            <person name="Monroy-Kuhn J.M."/>
            <person name="Moser A."/>
            <person name="Murali S.C."/>
            <person name="Muzny D.M."/>
            <person name="Otani S."/>
            <person name="Piulachs M.-D."/>
            <person name="Poelchau M."/>
            <person name="Qu J."/>
            <person name="Schaub F."/>
            <person name="Wada-Katsumata A."/>
            <person name="Worley K.C."/>
            <person name="Xie Q."/>
            <person name="Ylla G."/>
            <person name="Poulsen M."/>
            <person name="Gibbs R.A."/>
            <person name="Schal C."/>
            <person name="Richards S."/>
            <person name="Belles X."/>
            <person name="Korb J."/>
            <person name="Bornberg-Bauer E."/>
        </authorList>
    </citation>
    <scope>NUCLEOTIDE SEQUENCE [LARGE SCALE GENOMIC DNA]</scope>
    <source>
        <tissue evidence="2">Whole body</tissue>
    </source>
</reference>
<dbReference type="Pfam" id="PF03133">
    <property type="entry name" value="TTL"/>
    <property type="match status" value="1"/>
</dbReference>
<sequence length="555" mass="64377">MITKENLQLGILHFKMQRWAFRSAPKSKYNSMGQIEQSPEEAKVHSSSRDTCLNTHYLYGLGRISNRGIFMLCVMLICVALTSLSVYELRHAESDRGYVLPHPEQVVEKDSVKKPGFAVYGRNVDAGYLKHVYLVFERLGFERRNDSDWDVLWAHMYPFRVLYSSLKNLKPHQKVNHFPGSGYITQKVDLATSGIPYIPVAFRIPADLEKLFEYAKVKPEALFVQKSNDHRGVTITKVKDLNLKAEGTFVQEYVGRPLLVDGHKFDIGVYTIQTSIDPLRVYAYNGDVILRFCPEKYYPLNPDVLDKYVVGDDYLPTWEVPSLRKYYIDLGFSMKESLNAHLRDIGKDPNKMWDQIDDALRHAYLKTEPLMIKSASNYRSKRNFFEMVRFDFVVDEDLNVYIMEANMSPNLSSQHFPPNRIIYEQVLFNVLSLVGVGRRIHGDSLRPRSRDEEVMQVAEKNLMVFPSVCARKLCRSSCVSPDCQLCKPCLTPETMDVLKAAYMEHINRQECKRIFPPHMTEEDAKKSISLEEYSPENQLMYRWFQGKCLIDRTWC</sequence>
<dbReference type="OrthoDB" id="202825at2759"/>
<keyword evidence="1" id="KW-0472">Membrane</keyword>
<name>A0A2J7Q374_9NEOP</name>
<dbReference type="Proteomes" id="UP000235965">
    <property type="component" value="Unassembled WGS sequence"/>
</dbReference>
<dbReference type="SUPFAM" id="SSF56059">
    <property type="entry name" value="Glutathione synthetase ATP-binding domain-like"/>
    <property type="match status" value="1"/>
</dbReference>
<accession>A0A2J7Q374</accession>
<gene>
    <name evidence="2" type="ORF">B7P43_G09823</name>
</gene>
<keyword evidence="1" id="KW-0812">Transmembrane</keyword>
<evidence type="ECO:0008006" key="4">
    <source>
        <dbReference type="Google" id="ProtNLM"/>
    </source>
</evidence>